<dbReference type="AlphaFoldDB" id="A0A229SH46"/>
<evidence type="ECO:0000256" key="7">
    <source>
        <dbReference type="ARBA" id="ARBA00023033"/>
    </source>
</evidence>
<dbReference type="GO" id="GO:0020037">
    <property type="term" value="F:heme binding"/>
    <property type="evidence" value="ECO:0007669"/>
    <property type="project" value="InterPro"/>
</dbReference>
<keyword evidence="10" id="KW-1185">Reference proteome</keyword>
<evidence type="ECO:0000313" key="10">
    <source>
        <dbReference type="Proteomes" id="UP000215223"/>
    </source>
</evidence>
<comment type="function">
    <text evidence="8">Involved in the coupling of aromatic side chains of the heptapeptide of vancomycin.</text>
</comment>
<evidence type="ECO:0000256" key="6">
    <source>
        <dbReference type="ARBA" id="ARBA00023004"/>
    </source>
</evidence>
<dbReference type="GO" id="GO:0008395">
    <property type="term" value="F:steroid hydroxylase activity"/>
    <property type="evidence" value="ECO:0007669"/>
    <property type="project" value="TreeGrafter"/>
</dbReference>
<dbReference type="CDD" id="cd11033">
    <property type="entry name" value="CYP142-like"/>
    <property type="match status" value="1"/>
</dbReference>
<protein>
    <submittedName>
        <fullName evidence="9">Steroid C27-monooxygenase</fullName>
    </submittedName>
</protein>
<dbReference type="Proteomes" id="UP000215223">
    <property type="component" value="Unassembled WGS sequence"/>
</dbReference>
<accession>A0A229SH46</accession>
<evidence type="ECO:0000256" key="3">
    <source>
        <dbReference type="ARBA" id="ARBA00022617"/>
    </source>
</evidence>
<keyword evidence="5" id="KW-0560">Oxidoreductase</keyword>
<comment type="similarity">
    <text evidence="2">Belongs to the cytochrome P450 family.</text>
</comment>
<dbReference type="InterPro" id="IPR036396">
    <property type="entry name" value="Cyt_P450_sf"/>
</dbReference>
<dbReference type="EMBL" id="NMQT01000016">
    <property type="protein sequence ID" value="OXM58049.1"/>
    <property type="molecule type" value="Genomic_DNA"/>
</dbReference>
<keyword evidence="7 9" id="KW-0503">Monooxygenase</keyword>
<comment type="caution">
    <text evidence="9">The sequence shown here is derived from an EMBL/GenBank/DDBJ whole genome shotgun (WGS) entry which is preliminary data.</text>
</comment>
<evidence type="ECO:0000256" key="8">
    <source>
        <dbReference type="ARBA" id="ARBA00055433"/>
    </source>
</evidence>
<evidence type="ECO:0000256" key="5">
    <source>
        <dbReference type="ARBA" id="ARBA00023002"/>
    </source>
</evidence>
<proteinExistence type="inferred from homology"/>
<dbReference type="GO" id="GO:0006707">
    <property type="term" value="P:cholesterol catabolic process"/>
    <property type="evidence" value="ECO:0007669"/>
    <property type="project" value="TreeGrafter"/>
</dbReference>
<dbReference type="OrthoDB" id="5241086at2"/>
<keyword evidence="3" id="KW-0349">Heme</keyword>
<gene>
    <name evidence="9" type="ORF">CFP71_04915</name>
</gene>
<dbReference type="PANTHER" id="PTHR46696">
    <property type="entry name" value="P450, PUTATIVE (EUROFUNG)-RELATED"/>
    <property type="match status" value="1"/>
</dbReference>
<sequence>MAAPLIPAGFDFTDPDLYATRLPLAEFAELRRTAPVWWNPQPHNTAGFRDDGYWVVSRLEDVKAVSRDSELFSSREKTAIIRFDEHMTDDSLEANRLVLLNMDAPQHTKLRRIVSKGFTPRSIAKLEDTLRDRAERIVSEAKKKGSGDFVVDVACELPLQAIAELIGIPQEDRLKIFDWSNQMVSYDDPEYEVEPLAASAEIVGYAWNMAEERRKCPMDDIVTKLVQADVDGESLASDEFGFFVILLAVAGNETTRNAITHGMKAFLDHPDQWELYKKERPKTAPDEIVRWATPVVAFQRTATRDTELGGQRIRKGDRVGMFYSSANFDPDHFDQPEKFDILREDNPHVGFGGTGSHYCIGANLARLEIDLIFNAIADVMPNISEVSQPDRLRSSWLNGIKHYQVRYA</sequence>
<keyword evidence="6" id="KW-0408">Iron</keyword>
<dbReference type="SUPFAM" id="SSF48264">
    <property type="entry name" value="Cytochrome P450"/>
    <property type="match status" value="1"/>
</dbReference>
<dbReference type="GO" id="GO:0005506">
    <property type="term" value="F:iron ion binding"/>
    <property type="evidence" value="ECO:0007669"/>
    <property type="project" value="InterPro"/>
</dbReference>
<dbReference type="PRINTS" id="PR00359">
    <property type="entry name" value="BP450"/>
</dbReference>
<name>A0A229SH46_9PSEU</name>
<dbReference type="PANTHER" id="PTHR46696:SF4">
    <property type="entry name" value="BIOTIN BIOSYNTHESIS CYTOCHROME P450"/>
    <property type="match status" value="1"/>
</dbReference>
<keyword evidence="4" id="KW-0479">Metal-binding</keyword>
<dbReference type="Pfam" id="PF00067">
    <property type="entry name" value="p450"/>
    <property type="match status" value="1"/>
</dbReference>
<dbReference type="Gene3D" id="1.10.630.10">
    <property type="entry name" value="Cytochrome P450"/>
    <property type="match status" value="1"/>
</dbReference>
<organism evidence="9 10">
    <name type="scientific">Amycolatopsis thailandensis</name>
    <dbReference type="NCBI Taxonomy" id="589330"/>
    <lineage>
        <taxon>Bacteria</taxon>
        <taxon>Bacillati</taxon>
        <taxon>Actinomycetota</taxon>
        <taxon>Actinomycetes</taxon>
        <taxon>Pseudonocardiales</taxon>
        <taxon>Pseudonocardiaceae</taxon>
        <taxon>Amycolatopsis</taxon>
    </lineage>
</organism>
<evidence type="ECO:0000256" key="4">
    <source>
        <dbReference type="ARBA" id="ARBA00022723"/>
    </source>
</evidence>
<dbReference type="RefSeq" id="WP_093932632.1">
    <property type="nucleotide sequence ID" value="NZ_JBHUSO010000586.1"/>
</dbReference>
<comment type="pathway">
    <text evidence="1">Antibiotic biosynthesis; vancomycin biosynthesis.</text>
</comment>
<evidence type="ECO:0000313" key="9">
    <source>
        <dbReference type="EMBL" id="OXM58049.1"/>
    </source>
</evidence>
<dbReference type="FunFam" id="1.10.630.10:FF:000018">
    <property type="entry name" value="Cytochrome P450 monooxygenase"/>
    <property type="match status" value="1"/>
</dbReference>
<reference evidence="9 10" key="1">
    <citation type="submission" date="2017-07" db="EMBL/GenBank/DDBJ databases">
        <title>Amycolatopsis thailandensis Genome sequencing and assembly.</title>
        <authorList>
            <person name="Kaur N."/>
            <person name="Mayilraj S."/>
        </authorList>
    </citation>
    <scope>NUCLEOTIDE SEQUENCE [LARGE SCALE GENOMIC DNA]</scope>
    <source>
        <strain evidence="9 10">JCM 16380</strain>
    </source>
</reference>
<dbReference type="InterPro" id="IPR001128">
    <property type="entry name" value="Cyt_P450"/>
</dbReference>
<evidence type="ECO:0000256" key="1">
    <source>
        <dbReference type="ARBA" id="ARBA00004660"/>
    </source>
</evidence>
<dbReference type="GO" id="GO:0036199">
    <property type="term" value="F:cholest-4-en-3-one 26-monooxygenase activity"/>
    <property type="evidence" value="ECO:0007669"/>
    <property type="project" value="TreeGrafter"/>
</dbReference>
<dbReference type="InterPro" id="IPR002397">
    <property type="entry name" value="Cyt_P450_B"/>
</dbReference>
<evidence type="ECO:0000256" key="2">
    <source>
        <dbReference type="ARBA" id="ARBA00010617"/>
    </source>
</evidence>